<dbReference type="SUPFAM" id="SSF52172">
    <property type="entry name" value="CheY-like"/>
    <property type="match status" value="1"/>
</dbReference>
<dbReference type="GO" id="GO:0000155">
    <property type="term" value="F:phosphorelay sensor kinase activity"/>
    <property type="evidence" value="ECO:0007669"/>
    <property type="project" value="InterPro"/>
</dbReference>
<dbReference type="SMART" id="SM00086">
    <property type="entry name" value="PAC"/>
    <property type="match status" value="1"/>
</dbReference>
<dbReference type="InterPro" id="IPR003661">
    <property type="entry name" value="HisK_dim/P_dom"/>
</dbReference>
<dbReference type="InterPro" id="IPR003594">
    <property type="entry name" value="HATPase_dom"/>
</dbReference>
<evidence type="ECO:0000313" key="11">
    <source>
        <dbReference type="EMBL" id="TYT62688.1"/>
    </source>
</evidence>
<dbReference type="CDD" id="cd00130">
    <property type="entry name" value="PAS"/>
    <property type="match status" value="1"/>
</dbReference>
<dbReference type="InterPro" id="IPR011006">
    <property type="entry name" value="CheY-like_superfamily"/>
</dbReference>
<dbReference type="PANTHER" id="PTHR43711:SF1">
    <property type="entry name" value="HISTIDINE KINASE 1"/>
    <property type="match status" value="1"/>
</dbReference>
<comment type="caution">
    <text evidence="11">The sequence shown here is derived from an EMBL/GenBank/DDBJ whole genome shotgun (WGS) entry which is preliminary data.</text>
</comment>
<dbReference type="InterPro" id="IPR001789">
    <property type="entry name" value="Sig_transdc_resp-reg_receiver"/>
</dbReference>
<organism evidence="11 12">
    <name type="scientific">Natrialba swarupiae</name>
    <dbReference type="NCBI Taxonomy" id="2448032"/>
    <lineage>
        <taxon>Archaea</taxon>
        <taxon>Methanobacteriati</taxon>
        <taxon>Methanobacteriota</taxon>
        <taxon>Stenosarchaea group</taxon>
        <taxon>Halobacteria</taxon>
        <taxon>Halobacteriales</taxon>
        <taxon>Natrialbaceae</taxon>
        <taxon>Natrialba</taxon>
    </lineage>
</organism>
<dbReference type="SMART" id="SM00448">
    <property type="entry name" value="REC"/>
    <property type="match status" value="1"/>
</dbReference>
<dbReference type="SMART" id="SM00091">
    <property type="entry name" value="PAS"/>
    <property type="match status" value="2"/>
</dbReference>
<dbReference type="EC" id="2.7.13.3" evidence="2"/>
<dbReference type="Pfam" id="PF00072">
    <property type="entry name" value="Response_reg"/>
    <property type="match status" value="1"/>
</dbReference>
<evidence type="ECO:0000256" key="2">
    <source>
        <dbReference type="ARBA" id="ARBA00012438"/>
    </source>
</evidence>
<accession>A0A5D5ALD3</accession>
<dbReference type="InterPro" id="IPR035965">
    <property type="entry name" value="PAS-like_dom_sf"/>
</dbReference>
<dbReference type="PROSITE" id="PS50110">
    <property type="entry name" value="RESPONSE_REGULATORY"/>
    <property type="match status" value="1"/>
</dbReference>
<keyword evidence="12" id="KW-1185">Reference proteome</keyword>
<sequence>MAPSTGGRSCVDPLENVDVLCVDDDPSSARLTQAYLERRHHEFDVRIEHQTADALERLETDRFDCVVSDYDMPEMNGLEFLNMVRDSFGEIPFILFTGKGSEEIASEAISAGVTDYLRKETGKHQYDVLANHVRNAVESNRRRRTLERSRALFETTFDDPDRLIAVLDPDGTVRRANRRLSTFVGVETDDLVGHRYWELPWPRAFEAAAPDLAEWLERATAGRRTTISFEYSSESGEPVTGEETTESLVTEHVFVEAVAQPVTIDGAVGALVVDVHDASTAVTWEREVELKDAAFDAAPVGMTITDPSLEDNPIVYANAAFERLTGYPHEEVLGRNCRFLQGEGTNPEPVDAMREAVDAEEPVTVELTNYRKDGTTFHNEVTIAPIRDADGTVTHFVGFQNDITDRRTAYDRLERERDRLEEFASVLSHDLRNPLTAAMGYGELVREDCSSPFLDDIEAAHEQIERLIDETLALARAGSVVGSLEPVSLSELAVDSWQTVDSGDGSLEVVDDEQFLADPGRSRQLFENLFRNSLEHGVDSDGQGDGPAVTVTVGPLGDGFFLEDDGPGIAPAERDRVFERGYTTSEEGIGLGLRIVEEIATGHGWTVAVLEGGDGGARFEITGVDRP</sequence>
<evidence type="ECO:0000256" key="5">
    <source>
        <dbReference type="ARBA" id="ARBA00023012"/>
    </source>
</evidence>
<dbReference type="InterPro" id="IPR000700">
    <property type="entry name" value="PAS-assoc_C"/>
</dbReference>
<evidence type="ECO:0000313" key="12">
    <source>
        <dbReference type="Proteomes" id="UP000324104"/>
    </source>
</evidence>
<dbReference type="InterPro" id="IPR013656">
    <property type="entry name" value="PAS_4"/>
</dbReference>
<dbReference type="InterPro" id="IPR000014">
    <property type="entry name" value="PAS"/>
</dbReference>
<keyword evidence="3" id="KW-0808">Transferase</keyword>
<dbReference type="SUPFAM" id="SSF47384">
    <property type="entry name" value="Homodimeric domain of signal transducing histidine kinase"/>
    <property type="match status" value="1"/>
</dbReference>
<evidence type="ECO:0000256" key="1">
    <source>
        <dbReference type="ARBA" id="ARBA00000085"/>
    </source>
</evidence>
<dbReference type="Gene3D" id="3.30.450.20">
    <property type="entry name" value="PAS domain"/>
    <property type="match status" value="2"/>
</dbReference>
<dbReference type="Gene3D" id="3.30.565.10">
    <property type="entry name" value="Histidine kinase-like ATPase, C-terminal domain"/>
    <property type="match status" value="1"/>
</dbReference>
<feature type="domain" description="PAS" evidence="9">
    <location>
        <begin position="294"/>
        <end position="358"/>
    </location>
</feature>
<feature type="modified residue" description="4-aspartylphosphate" evidence="6">
    <location>
        <position position="69"/>
    </location>
</feature>
<feature type="domain" description="Histidine kinase" evidence="7">
    <location>
        <begin position="426"/>
        <end position="622"/>
    </location>
</feature>
<dbReference type="Pfam" id="PF00512">
    <property type="entry name" value="HisKA"/>
    <property type="match status" value="1"/>
</dbReference>
<evidence type="ECO:0000259" key="9">
    <source>
        <dbReference type="PROSITE" id="PS50112"/>
    </source>
</evidence>
<comment type="catalytic activity">
    <reaction evidence="1">
        <text>ATP + protein L-histidine = ADP + protein N-phospho-L-histidine.</text>
        <dbReference type="EC" id="2.7.13.3"/>
    </reaction>
</comment>
<dbReference type="Pfam" id="PF13426">
    <property type="entry name" value="PAS_9"/>
    <property type="match status" value="1"/>
</dbReference>
<dbReference type="SMART" id="SM00387">
    <property type="entry name" value="HATPase_c"/>
    <property type="match status" value="1"/>
</dbReference>
<name>A0A5D5ALD3_9EURY</name>
<dbReference type="InterPro" id="IPR036097">
    <property type="entry name" value="HisK_dim/P_sf"/>
</dbReference>
<dbReference type="RefSeq" id="WP_149080705.1">
    <property type="nucleotide sequence ID" value="NZ_VTAW01000006.1"/>
</dbReference>
<dbReference type="PROSITE" id="PS50112">
    <property type="entry name" value="PAS"/>
    <property type="match status" value="2"/>
</dbReference>
<keyword evidence="6" id="KW-0597">Phosphoprotein</keyword>
<feature type="domain" description="Response regulatory" evidence="8">
    <location>
        <begin position="18"/>
        <end position="134"/>
    </location>
</feature>
<dbReference type="NCBIfam" id="TIGR00229">
    <property type="entry name" value="sensory_box"/>
    <property type="match status" value="2"/>
</dbReference>
<dbReference type="CDD" id="cd00082">
    <property type="entry name" value="HisKA"/>
    <property type="match status" value="1"/>
</dbReference>
<dbReference type="CDD" id="cd00156">
    <property type="entry name" value="REC"/>
    <property type="match status" value="1"/>
</dbReference>
<dbReference type="Proteomes" id="UP000324104">
    <property type="component" value="Unassembled WGS sequence"/>
</dbReference>
<evidence type="ECO:0000259" key="8">
    <source>
        <dbReference type="PROSITE" id="PS50110"/>
    </source>
</evidence>
<dbReference type="InterPro" id="IPR005467">
    <property type="entry name" value="His_kinase_dom"/>
</dbReference>
<dbReference type="SUPFAM" id="SSF55785">
    <property type="entry name" value="PYP-like sensor domain (PAS domain)"/>
    <property type="match status" value="2"/>
</dbReference>
<dbReference type="CDD" id="cd00075">
    <property type="entry name" value="HATPase"/>
    <property type="match status" value="1"/>
</dbReference>
<dbReference type="Gene3D" id="3.40.50.2300">
    <property type="match status" value="1"/>
</dbReference>
<dbReference type="Gene3D" id="1.10.287.130">
    <property type="match status" value="1"/>
</dbReference>
<evidence type="ECO:0000259" key="7">
    <source>
        <dbReference type="PROSITE" id="PS50109"/>
    </source>
</evidence>
<dbReference type="AlphaFoldDB" id="A0A5D5ALD3"/>
<dbReference type="SUPFAM" id="SSF55874">
    <property type="entry name" value="ATPase domain of HSP90 chaperone/DNA topoisomerase II/histidine kinase"/>
    <property type="match status" value="1"/>
</dbReference>
<gene>
    <name evidence="11" type="ORF">FYC77_06550</name>
</gene>
<evidence type="ECO:0000256" key="3">
    <source>
        <dbReference type="ARBA" id="ARBA00022679"/>
    </source>
</evidence>
<dbReference type="InterPro" id="IPR001610">
    <property type="entry name" value="PAC"/>
</dbReference>
<dbReference type="Pfam" id="PF08448">
    <property type="entry name" value="PAS_4"/>
    <property type="match status" value="1"/>
</dbReference>
<evidence type="ECO:0000256" key="4">
    <source>
        <dbReference type="ARBA" id="ARBA00022777"/>
    </source>
</evidence>
<dbReference type="EMBL" id="VTAW01000006">
    <property type="protein sequence ID" value="TYT62688.1"/>
    <property type="molecule type" value="Genomic_DNA"/>
</dbReference>
<dbReference type="InterPro" id="IPR050736">
    <property type="entry name" value="Sensor_HK_Regulatory"/>
</dbReference>
<keyword evidence="5" id="KW-0902">Two-component regulatory system</keyword>
<evidence type="ECO:0000259" key="10">
    <source>
        <dbReference type="PROSITE" id="PS50113"/>
    </source>
</evidence>
<feature type="domain" description="PAC" evidence="10">
    <location>
        <begin position="363"/>
        <end position="415"/>
    </location>
</feature>
<feature type="domain" description="PAS" evidence="9">
    <location>
        <begin position="149"/>
        <end position="193"/>
    </location>
</feature>
<dbReference type="SMART" id="SM00388">
    <property type="entry name" value="HisKA"/>
    <property type="match status" value="1"/>
</dbReference>
<dbReference type="InterPro" id="IPR036890">
    <property type="entry name" value="HATPase_C_sf"/>
</dbReference>
<dbReference type="Pfam" id="PF02518">
    <property type="entry name" value="HATPase_c"/>
    <property type="match status" value="1"/>
</dbReference>
<proteinExistence type="predicted"/>
<keyword evidence="4" id="KW-0418">Kinase</keyword>
<dbReference type="PROSITE" id="PS50113">
    <property type="entry name" value="PAC"/>
    <property type="match status" value="1"/>
</dbReference>
<protein>
    <recommendedName>
        <fullName evidence="2">histidine kinase</fullName>
        <ecNumber evidence="2">2.7.13.3</ecNumber>
    </recommendedName>
</protein>
<reference evidence="11 12" key="1">
    <citation type="submission" date="2019-08" db="EMBL/GenBank/DDBJ databases">
        <title>Archaea genome.</title>
        <authorList>
            <person name="Kajale S."/>
            <person name="Shouche Y."/>
            <person name="Deshpande N."/>
            <person name="Sharma A."/>
        </authorList>
    </citation>
    <scope>NUCLEOTIDE SEQUENCE [LARGE SCALE GENOMIC DNA]</scope>
    <source>
        <strain evidence="11 12">ESP3B_9</strain>
    </source>
</reference>
<evidence type="ECO:0000256" key="6">
    <source>
        <dbReference type="PROSITE-ProRule" id="PRU00169"/>
    </source>
</evidence>
<dbReference type="PROSITE" id="PS50109">
    <property type="entry name" value="HIS_KIN"/>
    <property type="match status" value="1"/>
</dbReference>
<dbReference type="PANTHER" id="PTHR43711">
    <property type="entry name" value="TWO-COMPONENT HISTIDINE KINASE"/>
    <property type="match status" value="1"/>
</dbReference>